<keyword evidence="3" id="KW-0238">DNA-binding</keyword>
<sequence length="406" mass="45073">MGSLPCLFLNPTGPPRVASTLSLPYTGIRPSQITVLPPASLQHLGLPNFPPTGLPTTSLTRSLLSISTLNDAASHMNSPRLRATSCQPLSRTINRFTEPRLFFPESSQDYAQPLDLTLKPSADLKEQATTDGQVHHDPGTLQAVPPCSEHVCNTVNHNAPPVASVGKNGKTTVQQLDKGSNRRRRKTTSSCTTKPLYPPSITEGKNPQPTASEDAYKMFRGRTVVERALLSTVSDNEEYVSVGNGDDETSPSFVTVHLLRPRRSQSANEDRFANGKHNDSETKERSSISTDSKPTEGRNSLEDDTKLVKSFKVVHEKADSSVCNPRMRRFPEMTPKEVKDETYWEKRVKNNEAARRSRRARKTKETKLREYAEKLEKANAKLLGEIEILKSEVCRLKSSKPDAKDE</sequence>
<evidence type="ECO:0000256" key="1">
    <source>
        <dbReference type="ARBA" id="ARBA00004123"/>
    </source>
</evidence>
<evidence type="ECO:0000256" key="6">
    <source>
        <dbReference type="SAM" id="Coils"/>
    </source>
</evidence>
<evidence type="ECO:0000256" key="2">
    <source>
        <dbReference type="ARBA" id="ARBA00023015"/>
    </source>
</evidence>
<feature type="compositionally biased region" description="Basic and acidic residues" evidence="7">
    <location>
        <begin position="268"/>
        <end position="286"/>
    </location>
</feature>
<keyword evidence="4" id="KW-0804">Transcription</keyword>
<dbReference type="CDD" id="cd14695">
    <property type="entry name" value="bZIP_HLF"/>
    <property type="match status" value="1"/>
</dbReference>
<dbReference type="InterPro" id="IPR046347">
    <property type="entry name" value="bZIP_sf"/>
</dbReference>
<feature type="domain" description="BZIP" evidence="8">
    <location>
        <begin position="340"/>
        <end position="398"/>
    </location>
</feature>
<dbReference type="InterPro" id="IPR040223">
    <property type="entry name" value="PAR_bZIP"/>
</dbReference>
<evidence type="ECO:0000313" key="10">
    <source>
        <dbReference type="Proteomes" id="UP000286415"/>
    </source>
</evidence>
<dbReference type="GO" id="GO:0000978">
    <property type="term" value="F:RNA polymerase II cis-regulatory region sequence-specific DNA binding"/>
    <property type="evidence" value="ECO:0007669"/>
    <property type="project" value="TreeGrafter"/>
</dbReference>
<evidence type="ECO:0000256" key="3">
    <source>
        <dbReference type="ARBA" id="ARBA00023125"/>
    </source>
</evidence>
<dbReference type="EMBL" id="NIRI02000076">
    <property type="protein sequence ID" value="KAG5441737.1"/>
    <property type="molecule type" value="Genomic_DNA"/>
</dbReference>
<keyword evidence="6" id="KW-0175">Coiled coil</keyword>
<evidence type="ECO:0000313" key="9">
    <source>
        <dbReference type="EMBL" id="KAG5441737.1"/>
    </source>
</evidence>
<accession>A0A8T1LX82</accession>
<reference evidence="9 10" key="1">
    <citation type="journal article" date="2018" name="Biotechnol. Adv.">
        <title>Improved genomic resources and new bioinformatic workflow for the carcinogenic parasite Clonorchis sinensis: Biotechnological implications.</title>
        <authorList>
            <person name="Wang D."/>
            <person name="Korhonen P.K."/>
            <person name="Gasser R.B."/>
            <person name="Young N.D."/>
        </authorList>
    </citation>
    <scope>NUCLEOTIDE SEQUENCE [LARGE SCALE GENOMIC DNA]</scope>
    <source>
        <strain evidence="9">Cs-k2</strain>
    </source>
</reference>
<evidence type="ECO:0000256" key="4">
    <source>
        <dbReference type="ARBA" id="ARBA00023163"/>
    </source>
</evidence>
<protein>
    <recommendedName>
        <fullName evidence="8">BZIP domain-containing protein</fullName>
    </recommendedName>
</protein>
<organism evidence="9 10">
    <name type="scientific">Clonorchis sinensis</name>
    <name type="common">Chinese liver fluke</name>
    <dbReference type="NCBI Taxonomy" id="79923"/>
    <lineage>
        <taxon>Eukaryota</taxon>
        <taxon>Metazoa</taxon>
        <taxon>Spiralia</taxon>
        <taxon>Lophotrochozoa</taxon>
        <taxon>Platyhelminthes</taxon>
        <taxon>Trematoda</taxon>
        <taxon>Digenea</taxon>
        <taxon>Opisthorchiida</taxon>
        <taxon>Opisthorchiata</taxon>
        <taxon>Opisthorchiidae</taxon>
        <taxon>Clonorchis</taxon>
    </lineage>
</organism>
<dbReference type="Pfam" id="PF07716">
    <property type="entry name" value="bZIP_2"/>
    <property type="match status" value="1"/>
</dbReference>
<dbReference type="PANTHER" id="PTHR11988:SF27">
    <property type="entry name" value="GH27708P"/>
    <property type="match status" value="1"/>
</dbReference>
<dbReference type="Gene3D" id="1.20.5.170">
    <property type="match status" value="1"/>
</dbReference>
<dbReference type="GO" id="GO:0000981">
    <property type="term" value="F:DNA-binding transcription factor activity, RNA polymerase II-specific"/>
    <property type="evidence" value="ECO:0007669"/>
    <property type="project" value="TreeGrafter"/>
</dbReference>
<dbReference type="Proteomes" id="UP000286415">
    <property type="component" value="Unassembled WGS sequence"/>
</dbReference>
<dbReference type="PROSITE" id="PS50217">
    <property type="entry name" value="BZIP"/>
    <property type="match status" value="1"/>
</dbReference>
<evidence type="ECO:0000259" key="8">
    <source>
        <dbReference type="PROSITE" id="PS50217"/>
    </source>
</evidence>
<feature type="region of interest" description="Disordered" evidence="7">
    <location>
        <begin position="173"/>
        <end position="212"/>
    </location>
</feature>
<feature type="compositionally biased region" description="Basic and acidic residues" evidence="7">
    <location>
        <begin position="293"/>
        <end position="304"/>
    </location>
</feature>
<reference evidence="9 10" key="2">
    <citation type="journal article" date="2021" name="Genomics">
        <title>High-quality reference genome for Clonorchis sinensis.</title>
        <authorList>
            <person name="Young N.D."/>
            <person name="Stroehlein A.J."/>
            <person name="Kinkar L."/>
            <person name="Wang T."/>
            <person name="Sohn W.M."/>
            <person name="Chang B.C.H."/>
            <person name="Kaur P."/>
            <person name="Weisz D."/>
            <person name="Dudchenko O."/>
            <person name="Aiden E.L."/>
            <person name="Korhonen P.K."/>
            <person name="Gasser R.B."/>
        </authorList>
    </citation>
    <scope>NUCLEOTIDE SEQUENCE [LARGE SCALE GENOMIC DNA]</scope>
    <source>
        <strain evidence="9">Cs-k2</strain>
    </source>
</reference>
<dbReference type="OrthoDB" id="6022300at2759"/>
<dbReference type="AlphaFoldDB" id="A0A8T1LX82"/>
<feature type="coiled-coil region" evidence="6">
    <location>
        <begin position="361"/>
        <end position="392"/>
    </location>
</feature>
<keyword evidence="10" id="KW-1185">Reference proteome</keyword>
<dbReference type="InterPro" id="IPR004827">
    <property type="entry name" value="bZIP"/>
</dbReference>
<evidence type="ECO:0000256" key="7">
    <source>
        <dbReference type="SAM" id="MobiDB-lite"/>
    </source>
</evidence>
<dbReference type="GO" id="GO:0005634">
    <property type="term" value="C:nucleus"/>
    <property type="evidence" value="ECO:0007669"/>
    <property type="project" value="UniProtKB-SubCell"/>
</dbReference>
<dbReference type="SMART" id="SM00338">
    <property type="entry name" value="BRLZ"/>
    <property type="match status" value="1"/>
</dbReference>
<comment type="subcellular location">
    <subcellularLocation>
        <location evidence="1">Nucleus</location>
    </subcellularLocation>
</comment>
<dbReference type="SUPFAM" id="SSF57959">
    <property type="entry name" value="Leucine zipper domain"/>
    <property type="match status" value="1"/>
</dbReference>
<evidence type="ECO:0000256" key="5">
    <source>
        <dbReference type="ARBA" id="ARBA00023242"/>
    </source>
</evidence>
<proteinExistence type="predicted"/>
<keyword evidence="2" id="KW-0805">Transcription regulation</keyword>
<keyword evidence="5" id="KW-0539">Nucleus</keyword>
<name>A0A8T1LX82_CLOSI</name>
<feature type="region of interest" description="Disordered" evidence="7">
    <location>
        <begin position="259"/>
        <end position="304"/>
    </location>
</feature>
<comment type="caution">
    <text evidence="9">The sequence shown here is derived from an EMBL/GenBank/DDBJ whole genome shotgun (WGS) entry which is preliminary data.</text>
</comment>
<gene>
    <name evidence="9" type="ORF">CSKR_200032</name>
</gene>
<dbReference type="PANTHER" id="PTHR11988">
    <property type="entry name" value="THYROTROPH EMBRYONIC FACTOR RELATED"/>
    <property type="match status" value="1"/>
</dbReference>